<dbReference type="InterPro" id="IPR024692">
    <property type="entry name" value="PTS_EI"/>
</dbReference>
<evidence type="ECO:0000256" key="5">
    <source>
        <dbReference type="ARBA" id="ARBA00007837"/>
    </source>
</evidence>
<evidence type="ECO:0000256" key="2">
    <source>
        <dbReference type="ARBA" id="ARBA00001946"/>
    </source>
</evidence>
<dbReference type="InterPro" id="IPR036618">
    <property type="entry name" value="PtsI_HPr-bd_sf"/>
</dbReference>
<dbReference type="InterPro" id="IPR006318">
    <property type="entry name" value="PTS_EI-like"/>
</dbReference>
<evidence type="ECO:0000256" key="6">
    <source>
        <dbReference type="ARBA" id="ARBA00012232"/>
    </source>
</evidence>
<evidence type="ECO:0000256" key="17">
    <source>
        <dbReference type="PIRNR" id="PIRNR000732"/>
    </source>
</evidence>
<dbReference type="PATRIC" id="fig|38300.4.peg.7186"/>
<evidence type="ECO:0000256" key="19">
    <source>
        <dbReference type="PIRSR" id="PIRSR000732-2"/>
    </source>
</evidence>
<dbReference type="GO" id="GO:0046872">
    <property type="term" value="F:metal ion binding"/>
    <property type="evidence" value="ECO:0007669"/>
    <property type="project" value="UniProtKB-KW"/>
</dbReference>
<dbReference type="InterPro" id="IPR015813">
    <property type="entry name" value="Pyrv/PenolPyrv_kinase-like_dom"/>
</dbReference>
<keyword evidence="21" id="KW-0670">Pyruvate</keyword>
<dbReference type="PRINTS" id="PR01736">
    <property type="entry name" value="PHPHTRNFRASE"/>
</dbReference>
<evidence type="ECO:0000256" key="18">
    <source>
        <dbReference type="PIRSR" id="PIRSR000732-1"/>
    </source>
</evidence>
<dbReference type="GO" id="GO:0009401">
    <property type="term" value="P:phosphoenolpyruvate-dependent sugar phosphotransferase system"/>
    <property type="evidence" value="ECO:0007669"/>
    <property type="project" value="UniProtKB-KW"/>
</dbReference>
<dbReference type="OrthoDB" id="9765468at2"/>
<dbReference type="Gene3D" id="3.20.20.60">
    <property type="entry name" value="Phosphoenolpyruvate-binding domains"/>
    <property type="match status" value="1"/>
</dbReference>
<dbReference type="PIRSF" id="PIRSF000732">
    <property type="entry name" value="PTS_enzyme_I"/>
    <property type="match status" value="1"/>
</dbReference>
<reference evidence="21 22" key="1">
    <citation type="submission" date="2015-08" db="EMBL/GenBank/DDBJ databases">
        <title>Genome sequence of the pristinamycin over-producing bacterium Streptomyces pristinaespiralis HCCB10218.</title>
        <authorList>
            <person name="Tian J."/>
            <person name="Yang J."/>
            <person name="Li L."/>
            <person name="Ruan L."/>
            <person name="Wei W."/>
            <person name="Zheng G."/>
            <person name="Wei Z."/>
            <person name="Yang S."/>
            <person name="Ge M."/>
            <person name="Jiang W."/>
            <person name="Lu Y."/>
        </authorList>
    </citation>
    <scope>NUCLEOTIDE SEQUENCE [LARGE SCALE GENOMIC DNA]</scope>
    <source>
        <strain evidence="21 22">HCCB 10218</strain>
    </source>
</reference>
<evidence type="ECO:0000313" key="21">
    <source>
        <dbReference type="EMBL" id="ALC25172.1"/>
    </source>
</evidence>
<evidence type="ECO:0000256" key="10">
    <source>
        <dbReference type="ARBA" id="ARBA00022597"/>
    </source>
</evidence>
<keyword evidence="12 17" id="KW-0598">Phosphotransferase system</keyword>
<keyword evidence="10 17" id="KW-0762">Sugar transport</keyword>
<feature type="binding site" evidence="20">
    <location>
        <position position="427"/>
    </location>
    <ligand>
        <name>Mg(2+)</name>
        <dbReference type="ChEBI" id="CHEBI:18420"/>
    </ligand>
</feature>
<dbReference type="SUPFAM" id="SSF47831">
    <property type="entry name" value="Enzyme I of the PEP:sugar phosphotransferase system HPr-binding (sub)domain"/>
    <property type="match status" value="1"/>
</dbReference>
<dbReference type="GO" id="GO:0005737">
    <property type="term" value="C:cytoplasm"/>
    <property type="evidence" value="ECO:0007669"/>
    <property type="project" value="UniProtKB-SubCell"/>
</dbReference>
<evidence type="ECO:0000313" key="22">
    <source>
        <dbReference type="Proteomes" id="UP000060513"/>
    </source>
</evidence>
<comment type="subcellular location">
    <subcellularLocation>
        <location evidence="4 17">Cytoplasm</location>
    </subcellularLocation>
</comment>
<feature type="active site" description="Tele-phosphohistidine intermediate" evidence="18">
    <location>
        <position position="200"/>
    </location>
</feature>
<keyword evidence="15 17" id="KW-0460">Magnesium</keyword>
<evidence type="ECO:0000256" key="8">
    <source>
        <dbReference type="ARBA" id="ARBA00022448"/>
    </source>
</evidence>
<comment type="catalytic activity">
    <reaction evidence="1 17">
        <text>L-histidyl-[protein] + phosphoenolpyruvate = N(pros)-phospho-L-histidyl-[protein] + pyruvate</text>
        <dbReference type="Rhea" id="RHEA:23880"/>
        <dbReference type="Rhea" id="RHEA-COMP:9745"/>
        <dbReference type="Rhea" id="RHEA-COMP:9746"/>
        <dbReference type="ChEBI" id="CHEBI:15361"/>
        <dbReference type="ChEBI" id="CHEBI:29979"/>
        <dbReference type="ChEBI" id="CHEBI:58702"/>
        <dbReference type="ChEBI" id="CHEBI:64837"/>
        <dbReference type="EC" id="2.7.3.9"/>
    </reaction>
</comment>
<sequence length="571" mass="57603">MTTGTTTSDSPAVPVTGVLNGIGIGGGSAAGPVARMAQPSVLPPPRTVDPADVPAEAAAARAALAKVAADLEQRAAAAGGDAAQVLSAQAMMAADPTLADQVGELVADGADAAHALDRAFRAFRASLEAAGGYFAERVADLDDLRRRSVAAVQGLAMPGLPDPGHPYVLVADDLAPADTALLDPAEVLALVTERGGPTSHTAILAKILGLPAVVGCAAAAELTDGTPVLVDGAAGTVETHPAPDTVAEAAARDARRRRAAAEVSGPGRTADDHAVKLLVNLGALQELDAAAAADSEGVGLFRTEFLYLDREQAPTAKEQTDAYRAVFDAFAGRRVVVRTLDAGADKPLPFVTTADEQNPALGVRGLRTARRDPELLETQLAAIAAAAEGTGADVWVMAPMVSVPSEAAAFAARVRAHGLRTAGAMVEVPAAALRAGDLARQCDFLSIGTNDLAQYAFAADRTLGTLAEFLDPWQPALLELVRAAAGAGAAYDRPVGVCGEAAADPLLALVLVGLGVSSLSAAPSCLGDVRATVAAHTLDDCRRLAALALAAPDATAARAAVRDGSVQPALT</sequence>
<dbReference type="GeneID" id="97232099"/>
<dbReference type="STRING" id="38300.SPRI_6866"/>
<dbReference type="NCBIfam" id="TIGR01417">
    <property type="entry name" value="PTS_I_fam"/>
    <property type="match status" value="1"/>
</dbReference>
<evidence type="ECO:0000256" key="7">
    <source>
        <dbReference type="ARBA" id="ARBA00016544"/>
    </source>
</evidence>
<dbReference type="InterPro" id="IPR000121">
    <property type="entry name" value="PEP_util_C"/>
</dbReference>
<dbReference type="KEGG" id="spri:SPRI_6866"/>
<comment type="function">
    <text evidence="3 17">General (non sugar-specific) component of the phosphoenolpyruvate-dependent sugar phosphotransferase system (sugar PTS). This major carbohydrate active-transport system catalyzes the phosphorylation of incoming sugar substrates concomitantly with their translocation across the cell membrane. Enzyme I transfers the phosphoryl group from phosphoenolpyruvate (PEP) to the phosphoryl carrier protein (HPr).</text>
</comment>
<dbReference type="InterPro" id="IPR050499">
    <property type="entry name" value="PEP-utilizing_PTS_enzyme"/>
</dbReference>
<dbReference type="Gene3D" id="3.50.30.10">
    <property type="entry name" value="Phosphohistidine domain"/>
    <property type="match status" value="1"/>
</dbReference>
<comment type="cofactor">
    <cofactor evidence="2 17 20">
        <name>Mg(2+)</name>
        <dbReference type="ChEBI" id="CHEBI:18420"/>
    </cofactor>
</comment>
<dbReference type="InterPro" id="IPR008731">
    <property type="entry name" value="PTS_EIN"/>
</dbReference>
<dbReference type="RefSeq" id="WP_063805371.1">
    <property type="nucleotide sequence ID" value="NZ_CP011340.1"/>
</dbReference>
<keyword evidence="13 17" id="KW-0479">Metal-binding</keyword>
<proteinExistence type="inferred from homology"/>
<dbReference type="PANTHER" id="PTHR46244:SF3">
    <property type="entry name" value="PHOSPHOENOLPYRUVATE-PROTEIN PHOSPHOTRANSFERASE"/>
    <property type="match status" value="1"/>
</dbReference>
<dbReference type="AlphaFoldDB" id="A0A0M4DM50"/>
<dbReference type="InterPro" id="IPR008279">
    <property type="entry name" value="PEP-util_enz_mobile_dom"/>
</dbReference>
<dbReference type="Pfam" id="PF05524">
    <property type="entry name" value="PEP-utilisers_N"/>
    <property type="match status" value="1"/>
</dbReference>
<evidence type="ECO:0000256" key="16">
    <source>
        <dbReference type="ARBA" id="ARBA00033235"/>
    </source>
</evidence>
<evidence type="ECO:0000256" key="20">
    <source>
        <dbReference type="PIRSR" id="PIRSR000732-3"/>
    </source>
</evidence>
<dbReference type="InterPro" id="IPR036637">
    <property type="entry name" value="Phosphohistidine_dom_sf"/>
</dbReference>
<dbReference type="Proteomes" id="UP000060513">
    <property type="component" value="Chromosome"/>
</dbReference>
<keyword evidence="14 17" id="KW-0418">Kinase</keyword>
<evidence type="ECO:0000256" key="3">
    <source>
        <dbReference type="ARBA" id="ARBA00002728"/>
    </source>
</evidence>
<dbReference type="Pfam" id="PF00391">
    <property type="entry name" value="PEP-utilizers"/>
    <property type="match status" value="1"/>
</dbReference>
<dbReference type="EMBL" id="CP011340">
    <property type="protein sequence ID" value="ALC25172.1"/>
    <property type="molecule type" value="Genomic_DNA"/>
</dbReference>
<dbReference type="GO" id="GO:0016301">
    <property type="term" value="F:kinase activity"/>
    <property type="evidence" value="ECO:0007669"/>
    <property type="project" value="UniProtKB-KW"/>
</dbReference>
<evidence type="ECO:0000256" key="12">
    <source>
        <dbReference type="ARBA" id="ARBA00022683"/>
    </source>
</evidence>
<dbReference type="InterPro" id="IPR040442">
    <property type="entry name" value="Pyrv_kinase-like_dom_sf"/>
</dbReference>
<dbReference type="GO" id="GO:0008965">
    <property type="term" value="F:phosphoenolpyruvate-protein phosphotransferase activity"/>
    <property type="evidence" value="ECO:0007669"/>
    <property type="project" value="UniProtKB-EC"/>
</dbReference>
<feature type="binding site" evidence="19">
    <location>
        <position position="338"/>
    </location>
    <ligand>
        <name>phosphoenolpyruvate</name>
        <dbReference type="ChEBI" id="CHEBI:58702"/>
    </ligand>
</feature>
<evidence type="ECO:0000256" key="1">
    <source>
        <dbReference type="ARBA" id="ARBA00000683"/>
    </source>
</evidence>
<dbReference type="PROSITE" id="PS00742">
    <property type="entry name" value="PEP_ENZYMES_2"/>
    <property type="match status" value="1"/>
</dbReference>
<dbReference type="SUPFAM" id="SSF51621">
    <property type="entry name" value="Phosphoenolpyruvate/pyruvate domain"/>
    <property type="match status" value="1"/>
</dbReference>
<keyword evidence="8 17" id="KW-0813">Transport</keyword>
<comment type="similarity">
    <text evidence="5 17">Belongs to the PEP-utilizing enzyme family.</text>
</comment>
<feature type="binding site" evidence="19">
    <location>
        <begin position="450"/>
        <end position="451"/>
    </location>
    <ligand>
        <name>phosphoenolpyruvate</name>
        <dbReference type="ChEBI" id="CHEBI:58702"/>
    </ligand>
</feature>
<name>A0A0M4DM50_STRPR</name>
<organism evidence="21">
    <name type="scientific">Streptomyces pristinaespiralis</name>
    <dbReference type="NCBI Taxonomy" id="38300"/>
    <lineage>
        <taxon>Bacteria</taxon>
        <taxon>Bacillati</taxon>
        <taxon>Actinomycetota</taxon>
        <taxon>Actinomycetes</taxon>
        <taxon>Kitasatosporales</taxon>
        <taxon>Streptomycetaceae</taxon>
        <taxon>Streptomyces</taxon>
    </lineage>
</organism>
<evidence type="ECO:0000256" key="11">
    <source>
        <dbReference type="ARBA" id="ARBA00022679"/>
    </source>
</evidence>
<feature type="binding site" evidence="20">
    <location>
        <position position="451"/>
    </location>
    <ligand>
        <name>Mg(2+)</name>
        <dbReference type="ChEBI" id="CHEBI:18420"/>
    </ligand>
</feature>
<evidence type="ECO:0000256" key="4">
    <source>
        <dbReference type="ARBA" id="ARBA00004496"/>
    </source>
</evidence>
<keyword evidence="9 17" id="KW-0963">Cytoplasm</keyword>
<accession>A0A0M4DM50</accession>
<dbReference type="SUPFAM" id="SSF52009">
    <property type="entry name" value="Phosphohistidine domain"/>
    <property type="match status" value="1"/>
</dbReference>
<evidence type="ECO:0000256" key="9">
    <source>
        <dbReference type="ARBA" id="ARBA00022490"/>
    </source>
</evidence>
<feature type="binding site" evidence="19">
    <location>
        <position position="461"/>
    </location>
    <ligand>
        <name>phosphoenolpyruvate</name>
        <dbReference type="ChEBI" id="CHEBI:58702"/>
    </ligand>
</feature>
<evidence type="ECO:0000256" key="13">
    <source>
        <dbReference type="ARBA" id="ARBA00022723"/>
    </source>
</evidence>
<dbReference type="PANTHER" id="PTHR46244">
    <property type="entry name" value="PHOSPHOENOLPYRUVATE-PROTEIN PHOSPHOTRANSFERASE"/>
    <property type="match status" value="1"/>
</dbReference>
<keyword evidence="11 17" id="KW-0808">Transferase</keyword>
<dbReference type="Gene3D" id="1.10.274.10">
    <property type="entry name" value="PtsI, HPr-binding domain"/>
    <property type="match status" value="1"/>
</dbReference>
<feature type="binding site" evidence="19">
    <location>
        <position position="302"/>
    </location>
    <ligand>
        <name>phosphoenolpyruvate</name>
        <dbReference type="ChEBI" id="CHEBI:58702"/>
    </ligand>
</feature>
<dbReference type="EC" id="2.7.3.9" evidence="6 17"/>
<protein>
    <recommendedName>
        <fullName evidence="7 17">Phosphoenolpyruvate-protein phosphotransferase</fullName>
        <ecNumber evidence="6 17">2.7.3.9</ecNumber>
    </recommendedName>
    <alternativeName>
        <fullName evidence="16 17">Phosphotransferase system, enzyme I</fullName>
    </alternativeName>
</protein>
<feature type="active site" description="Proton donor" evidence="18">
    <location>
        <position position="498"/>
    </location>
</feature>
<gene>
    <name evidence="21" type="ORF">SPRI_6866</name>
</gene>
<dbReference type="Pfam" id="PF02896">
    <property type="entry name" value="PEP-utilizers_C"/>
    <property type="match status" value="1"/>
</dbReference>
<dbReference type="InterPro" id="IPR023151">
    <property type="entry name" value="PEP_util_CS"/>
</dbReference>
<evidence type="ECO:0000256" key="15">
    <source>
        <dbReference type="ARBA" id="ARBA00022842"/>
    </source>
</evidence>
<evidence type="ECO:0000256" key="14">
    <source>
        <dbReference type="ARBA" id="ARBA00022777"/>
    </source>
</evidence>